<dbReference type="SUPFAM" id="SSF51735">
    <property type="entry name" value="NAD(P)-binding Rossmann-fold domains"/>
    <property type="match status" value="1"/>
</dbReference>
<dbReference type="Pfam" id="PF13561">
    <property type="entry name" value="adh_short_C2"/>
    <property type="match status" value="1"/>
</dbReference>
<reference evidence="3 4" key="1">
    <citation type="submission" date="2024-03" db="EMBL/GenBank/DDBJ databases">
        <title>High-quality draft genome sequence of Oceanobacter sp. wDCs-4.</title>
        <authorList>
            <person name="Dong C."/>
        </authorList>
    </citation>
    <scope>NUCLEOTIDE SEQUENCE [LARGE SCALE GENOMIC DNA]</scope>
    <source>
        <strain evidence="4">wDCs-4</strain>
    </source>
</reference>
<name>A0ABW8NDQ4_9GAMM</name>
<sequence>MNLQDKVIAITGAGQGLGRAMAVYLAARGARIAVIDINQEHMAETLGLIEAAGSSGRSYRCNVALEDEVEATFAALASDFNGLHGLVNNAGILRDGLMVKVKEGDVSKLSLAHWQAVIDVNLTGVFLCGREAAVQMIQHDCQGCIVNISSISRAGNIGQSNYSAAKAGVASLATVWAKELARYGIRANAIAPGFIATEMTQSMKPEVLDKMTAGIPARRTGQADEIAHTVAFLMENDYMSGRVVEVDGGLRI</sequence>
<dbReference type="InterPro" id="IPR020904">
    <property type="entry name" value="Sc_DH/Rdtase_CS"/>
</dbReference>
<dbReference type="RefSeq" id="WP_416204583.1">
    <property type="nucleotide sequence ID" value="NZ_JBBKTX010000001.1"/>
</dbReference>
<dbReference type="PANTHER" id="PTHR42760">
    <property type="entry name" value="SHORT-CHAIN DEHYDROGENASES/REDUCTASES FAMILY MEMBER"/>
    <property type="match status" value="1"/>
</dbReference>
<evidence type="ECO:0000313" key="4">
    <source>
        <dbReference type="Proteomes" id="UP001620597"/>
    </source>
</evidence>
<evidence type="ECO:0000256" key="1">
    <source>
        <dbReference type="ARBA" id="ARBA00006484"/>
    </source>
</evidence>
<evidence type="ECO:0000259" key="2">
    <source>
        <dbReference type="SMART" id="SM00822"/>
    </source>
</evidence>
<comment type="caution">
    <text evidence="3">The sequence shown here is derived from an EMBL/GenBank/DDBJ whole genome shotgun (WGS) entry which is preliminary data.</text>
</comment>
<dbReference type="InterPro" id="IPR057326">
    <property type="entry name" value="KR_dom"/>
</dbReference>
<dbReference type="Gene3D" id="3.40.50.720">
    <property type="entry name" value="NAD(P)-binding Rossmann-like Domain"/>
    <property type="match status" value="1"/>
</dbReference>
<comment type="similarity">
    <text evidence="1">Belongs to the short-chain dehydrogenases/reductases (SDR) family.</text>
</comment>
<dbReference type="PANTHER" id="PTHR42760:SF135">
    <property type="entry name" value="BLL7886 PROTEIN"/>
    <property type="match status" value="1"/>
</dbReference>
<dbReference type="PRINTS" id="PR00081">
    <property type="entry name" value="GDHRDH"/>
</dbReference>
<dbReference type="InterPro" id="IPR002347">
    <property type="entry name" value="SDR_fam"/>
</dbReference>
<dbReference type="InterPro" id="IPR036291">
    <property type="entry name" value="NAD(P)-bd_dom_sf"/>
</dbReference>
<evidence type="ECO:0000313" key="3">
    <source>
        <dbReference type="EMBL" id="MFK4751065.1"/>
    </source>
</evidence>
<feature type="domain" description="Ketoreductase" evidence="2">
    <location>
        <begin position="6"/>
        <end position="193"/>
    </location>
</feature>
<dbReference type="SMART" id="SM00822">
    <property type="entry name" value="PKS_KR"/>
    <property type="match status" value="1"/>
</dbReference>
<dbReference type="PRINTS" id="PR00080">
    <property type="entry name" value="SDRFAMILY"/>
</dbReference>
<accession>A0ABW8NDQ4</accession>
<keyword evidence="4" id="KW-1185">Reference proteome</keyword>
<organism evidence="3 4">
    <name type="scientific">Oceanobacter antarcticus</name>
    <dbReference type="NCBI Taxonomy" id="3133425"/>
    <lineage>
        <taxon>Bacteria</taxon>
        <taxon>Pseudomonadati</taxon>
        <taxon>Pseudomonadota</taxon>
        <taxon>Gammaproteobacteria</taxon>
        <taxon>Oceanospirillales</taxon>
        <taxon>Oceanospirillaceae</taxon>
        <taxon>Oceanobacter</taxon>
    </lineage>
</organism>
<dbReference type="Proteomes" id="UP001620597">
    <property type="component" value="Unassembled WGS sequence"/>
</dbReference>
<dbReference type="NCBIfam" id="NF006072">
    <property type="entry name" value="PRK08217.1"/>
    <property type="match status" value="1"/>
</dbReference>
<gene>
    <name evidence="3" type="ORF">WG929_01460</name>
</gene>
<proteinExistence type="inferred from homology"/>
<dbReference type="EMBL" id="JBBKTX010000001">
    <property type="protein sequence ID" value="MFK4751065.1"/>
    <property type="molecule type" value="Genomic_DNA"/>
</dbReference>
<protein>
    <submittedName>
        <fullName evidence="3">SDR family oxidoreductase</fullName>
    </submittedName>
</protein>
<dbReference type="PROSITE" id="PS00061">
    <property type="entry name" value="ADH_SHORT"/>
    <property type="match status" value="1"/>
</dbReference>